<organism evidence="9 10">
    <name type="scientific">Trichodelitschia bisporula</name>
    <dbReference type="NCBI Taxonomy" id="703511"/>
    <lineage>
        <taxon>Eukaryota</taxon>
        <taxon>Fungi</taxon>
        <taxon>Dikarya</taxon>
        <taxon>Ascomycota</taxon>
        <taxon>Pezizomycotina</taxon>
        <taxon>Dothideomycetes</taxon>
        <taxon>Dothideomycetes incertae sedis</taxon>
        <taxon>Phaeotrichales</taxon>
        <taxon>Phaeotrichaceae</taxon>
        <taxon>Trichodelitschia</taxon>
    </lineage>
</organism>
<feature type="region of interest" description="Disordered" evidence="7">
    <location>
        <begin position="211"/>
        <end position="264"/>
    </location>
</feature>
<dbReference type="Gene3D" id="3.90.70.10">
    <property type="entry name" value="Cysteine proteinases"/>
    <property type="match status" value="1"/>
</dbReference>
<protein>
    <recommendedName>
        <fullName evidence="6">Ubiquitin carboxyl-terminal hydrolase</fullName>
        <ecNumber evidence="6">3.4.19.12</ecNumber>
    </recommendedName>
</protein>
<evidence type="ECO:0000259" key="8">
    <source>
        <dbReference type="PROSITE" id="PS50235"/>
    </source>
</evidence>
<dbReference type="PROSITE" id="PS50235">
    <property type="entry name" value="USP_3"/>
    <property type="match status" value="1"/>
</dbReference>
<feature type="compositionally biased region" description="Acidic residues" evidence="7">
    <location>
        <begin position="125"/>
        <end position="140"/>
    </location>
</feature>
<gene>
    <name evidence="9" type="ORF">EJ06DRAFT_556786</name>
</gene>
<dbReference type="GO" id="GO:0016579">
    <property type="term" value="P:protein deubiquitination"/>
    <property type="evidence" value="ECO:0007669"/>
    <property type="project" value="InterPro"/>
</dbReference>
<keyword evidence="10" id="KW-1185">Reference proteome</keyword>
<evidence type="ECO:0000256" key="4">
    <source>
        <dbReference type="ARBA" id="ARBA00022801"/>
    </source>
</evidence>
<feature type="region of interest" description="Disordered" evidence="7">
    <location>
        <begin position="112"/>
        <end position="191"/>
    </location>
</feature>
<dbReference type="PROSITE" id="PS00973">
    <property type="entry name" value="USP_2"/>
    <property type="match status" value="1"/>
</dbReference>
<feature type="compositionally biased region" description="Pro residues" evidence="7">
    <location>
        <begin position="1"/>
        <end position="19"/>
    </location>
</feature>
<dbReference type="Proteomes" id="UP000799640">
    <property type="component" value="Unassembled WGS sequence"/>
</dbReference>
<feature type="compositionally biased region" description="Polar residues" evidence="7">
    <location>
        <begin position="147"/>
        <end position="185"/>
    </location>
</feature>
<comment type="catalytic activity">
    <reaction evidence="1 6">
        <text>Thiol-dependent hydrolysis of ester, thioester, amide, peptide and isopeptide bonds formed by the C-terminal Gly of ubiquitin (a 76-residue protein attached to proteins as an intracellular targeting signal).</text>
        <dbReference type="EC" id="3.4.19.12"/>
    </reaction>
</comment>
<dbReference type="GO" id="GO:0005829">
    <property type="term" value="C:cytosol"/>
    <property type="evidence" value="ECO:0007669"/>
    <property type="project" value="TreeGrafter"/>
</dbReference>
<dbReference type="InterPro" id="IPR028889">
    <property type="entry name" value="USP"/>
</dbReference>
<dbReference type="PANTHER" id="PTHR24006:SF687">
    <property type="entry name" value="UBIQUITIN CARBOXYL-TERMINAL HYDROLASE 10"/>
    <property type="match status" value="1"/>
</dbReference>
<evidence type="ECO:0000313" key="10">
    <source>
        <dbReference type="Proteomes" id="UP000799640"/>
    </source>
</evidence>
<feature type="domain" description="USP" evidence="8">
    <location>
        <begin position="321"/>
        <end position="696"/>
    </location>
</feature>
<name>A0A6G1HX93_9PEZI</name>
<dbReference type="AlphaFoldDB" id="A0A6G1HX93"/>
<dbReference type="CDD" id="cd02257">
    <property type="entry name" value="Peptidase_C19"/>
    <property type="match status" value="1"/>
</dbReference>
<dbReference type="InterPro" id="IPR018200">
    <property type="entry name" value="USP_CS"/>
</dbReference>
<feature type="compositionally biased region" description="Low complexity" evidence="7">
    <location>
        <begin position="33"/>
        <end position="46"/>
    </location>
</feature>
<keyword evidence="4 6" id="KW-0378">Hydrolase</keyword>
<dbReference type="GO" id="GO:0006508">
    <property type="term" value="P:proteolysis"/>
    <property type="evidence" value="ECO:0007669"/>
    <property type="project" value="UniProtKB-KW"/>
</dbReference>
<proteinExistence type="inferred from homology"/>
<evidence type="ECO:0000256" key="7">
    <source>
        <dbReference type="SAM" id="MobiDB-lite"/>
    </source>
</evidence>
<dbReference type="EMBL" id="ML996695">
    <property type="protein sequence ID" value="KAF2400486.1"/>
    <property type="molecule type" value="Genomic_DNA"/>
</dbReference>
<evidence type="ECO:0000256" key="1">
    <source>
        <dbReference type="ARBA" id="ARBA00000707"/>
    </source>
</evidence>
<feature type="region of interest" description="Disordered" evidence="7">
    <location>
        <begin position="710"/>
        <end position="759"/>
    </location>
</feature>
<keyword evidence="3 6" id="KW-0833">Ubl conjugation pathway</keyword>
<dbReference type="InterPro" id="IPR001394">
    <property type="entry name" value="Peptidase_C19_UCH"/>
</dbReference>
<feature type="region of interest" description="Disordered" evidence="7">
    <location>
        <begin position="1"/>
        <end position="82"/>
    </location>
</feature>
<comment type="similarity">
    <text evidence="6">Belongs to the peptidase C19 family.</text>
</comment>
<dbReference type="SUPFAM" id="SSF54001">
    <property type="entry name" value="Cysteine proteinases"/>
    <property type="match status" value="1"/>
</dbReference>
<feature type="compositionally biased region" description="Low complexity" evidence="7">
    <location>
        <begin position="253"/>
        <end position="263"/>
    </location>
</feature>
<keyword evidence="5 6" id="KW-0788">Thiol protease</keyword>
<sequence length="776" mass="84151">MARPSIPTPPVMSPTPPQDAPSTPSAASQMQHSPSTPAISTTTNTSSPPPTTEKAAEEDVTPPQPITSTFVPPLPWYSRPSEPFFVPQRCRHDKGKRYPIVAIPFQRRAAHEIPRFGQVEPVEQQSEEQIEDQEPLEPSETEEHAESQTSTLAAQSDAGTPATSEAPSEVDSTSSAAQMSSQPVTSKHVRTATRPVIPILPAKPKAAAAAAQKPAAAHVKDVEPPTAAVVSPPQDIPQPEATAASEEQEPEVAPTTAAKPAPKSWAELVRSKNAAQPAVVLSTQNGTEAADSIPSKAASLAEAIRAFSVGSNDKVSFLEPRGLVNTGNMCYMNSILQSLVFCLPFHDFLDLVGKRAAHSFKSETPLLDAMILFMREFQVIDSAASVDKLKLRLKSNELEQFGDAFIPEYVYDATKRLPRFAAMKRGHQQDAEEFLGFLLEGLHDECAQVLKALPSSEESSAVASPVSEKATIGDNGWLEVGPKQKAAITRSSGHVVTDSPISKIFGGKLRSEFRVPGLKNSVTLEPYQPLQLDIGAPDVHNIMDALKNLTRPETIQGDFNSPRGPGVSATKQVFIETLPPVLILHLKRFQYDNKGGTQKIWKKVGYPLDLEVPKEVFPPHKRSGFAISGLPKYSLNGVVYHHGKNASGGHYTVDVRRQDGREWIRMDDTIIRRVRQEDVAQDGAEEDPKVLAKVVERLDKTTANIYDQIDDVESEQGEQGGWSQVSGAGKDGPSKKWSAVANGTSTPNSGGGRTPVRDGGMKDNKVAYILFYRRID</sequence>
<dbReference type="GO" id="GO:0004843">
    <property type="term" value="F:cysteine-type deubiquitinase activity"/>
    <property type="evidence" value="ECO:0007669"/>
    <property type="project" value="UniProtKB-UniRule"/>
</dbReference>
<keyword evidence="2 6" id="KW-0645">Protease</keyword>
<evidence type="ECO:0000256" key="5">
    <source>
        <dbReference type="ARBA" id="ARBA00022807"/>
    </source>
</evidence>
<dbReference type="PROSITE" id="PS00972">
    <property type="entry name" value="USP_1"/>
    <property type="match status" value="1"/>
</dbReference>
<dbReference type="GO" id="GO:0005634">
    <property type="term" value="C:nucleus"/>
    <property type="evidence" value="ECO:0007669"/>
    <property type="project" value="TreeGrafter"/>
</dbReference>
<reference evidence="9" key="1">
    <citation type="journal article" date="2020" name="Stud. Mycol.">
        <title>101 Dothideomycetes genomes: a test case for predicting lifestyles and emergence of pathogens.</title>
        <authorList>
            <person name="Haridas S."/>
            <person name="Albert R."/>
            <person name="Binder M."/>
            <person name="Bloem J."/>
            <person name="Labutti K."/>
            <person name="Salamov A."/>
            <person name="Andreopoulos B."/>
            <person name="Baker S."/>
            <person name="Barry K."/>
            <person name="Bills G."/>
            <person name="Bluhm B."/>
            <person name="Cannon C."/>
            <person name="Castanera R."/>
            <person name="Culley D."/>
            <person name="Daum C."/>
            <person name="Ezra D."/>
            <person name="Gonzalez J."/>
            <person name="Henrissat B."/>
            <person name="Kuo A."/>
            <person name="Liang C."/>
            <person name="Lipzen A."/>
            <person name="Lutzoni F."/>
            <person name="Magnuson J."/>
            <person name="Mondo S."/>
            <person name="Nolan M."/>
            <person name="Ohm R."/>
            <person name="Pangilinan J."/>
            <person name="Park H.-J."/>
            <person name="Ramirez L."/>
            <person name="Alfaro M."/>
            <person name="Sun H."/>
            <person name="Tritt A."/>
            <person name="Yoshinaga Y."/>
            <person name="Zwiers L.-H."/>
            <person name="Turgeon B."/>
            <person name="Goodwin S."/>
            <person name="Spatafora J."/>
            <person name="Crous P."/>
            <person name="Grigoriev I."/>
        </authorList>
    </citation>
    <scope>NUCLEOTIDE SEQUENCE</scope>
    <source>
        <strain evidence="9">CBS 262.69</strain>
    </source>
</reference>
<evidence type="ECO:0000256" key="3">
    <source>
        <dbReference type="ARBA" id="ARBA00022786"/>
    </source>
</evidence>
<evidence type="ECO:0000256" key="6">
    <source>
        <dbReference type="RuleBase" id="RU366025"/>
    </source>
</evidence>
<dbReference type="OrthoDB" id="429671at2759"/>
<accession>A0A6G1HX93</accession>
<feature type="compositionally biased region" description="Polar residues" evidence="7">
    <location>
        <begin position="20"/>
        <end position="32"/>
    </location>
</feature>
<dbReference type="InterPro" id="IPR050164">
    <property type="entry name" value="Peptidase_C19"/>
</dbReference>
<evidence type="ECO:0000256" key="2">
    <source>
        <dbReference type="ARBA" id="ARBA00022670"/>
    </source>
</evidence>
<dbReference type="EC" id="3.4.19.12" evidence="6"/>
<dbReference type="InterPro" id="IPR038765">
    <property type="entry name" value="Papain-like_cys_pep_sf"/>
</dbReference>
<evidence type="ECO:0000313" key="9">
    <source>
        <dbReference type="EMBL" id="KAF2400486.1"/>
    </source>
</evidence>
<dbReference type="Pfam" id="PF00443">
    <property type="entry name" value="UCH"/>
    <property type="match status" value="1"/>
</dbReference>
<dbReference type="PANTHER" id="PTHR24006">
    <property type="entry name" value="UBIQUITIN CARBOXYL-TERMINAL HYDROLASE"/>
    <property type="match status" value="1"/>
</dbReference>